<dbReference type="AlphaFoldDB" id="E1F5W7"/>
<dbReference type="Proteomes" id="UP000008974">
    <property type="component" value="Unassembled WGS sequence"/>
</dbReference>
<reference evidence="2 3" key="1">
    <citation type="journal article" date="2010" name="BMC Genomics">
        <title>Genome analysis and comparative genomics of a Giardia intestinalis assemblage E isolate.</title>
        <authorList>
            <person name="Jerlstrom-Hultqvist J."/>
            <person name="Franzen O."/>
            <person name="Ankarklev J."/>
            <person name="Xu F."/>
            <person name="Nohynkova E."/>
            <person name="Andersson J.O."/>
            <person name="Svard S.G."/>
            <person name="Andersson B."/>
        </authorList>
    </citation>
    <scope>NUCLEOTIDE SEQUENCE [LARGE SCALE GENOMIC DNA]</scope>
    <source>
        <strain evidence="2 3">P15</strain>
    </source>
</reference>
<organism evidence="2 3">
    <name type="scientific">Giardia intestinalis (strain P15)</name>
    <name type="common">Giardia lamblia</name>
    <dbReference type="NCBI Taxonomy" id="658858"/>
    <lineage>
        <taxon>Eukaryota</taxon>
        <taxon>Metamonada</taxon>
        <taxon>Diplomonadida</taxon>
        <taxon>Hexamitidae</taxon>
        <taxon>Giardiinae</taxon>
        <taxon>Giardia</taxon>
    </lineage>
</organism>
<dbReference type="VEuPathDB" id="GiardiaDB:GLP15_270"/>
<gene>
    <name evidence="2" type="ORF">GLP15_270</name>
</gene>
<dbReference type="EMBL" id="ACVC01000193">
    <property type="protein sequence ID" value="EFO62138.1"/>
    <property type="molecule type" value="Genomic_DNA"/>
</dbReference>
<feature type="region of interest" description="Disordered" evidence="1">
    <location>
        <begin position="500"/>
        <end position="519"/>
    </location>
</feature>
<proteinExistence type="predicted"/>
<sequence>MEKISNYFYKAKTAIDADRCARYLYKVSKLLTSYEHPATALISLDFCVYMARYLTDRMGDRTVKALIINLLRIGFDSAVVIGPMPPQVHSSLVTLRTSCIAENIIDGILLFLLDMVQQLKENNDSLILLDKQFDELHSQPVLQSDLNLQIAMDNSEPQEDGQSKEAVPDPAIRSTELSDISIIIDQGTQQLGRTDLGDAIASDSASPSLFESPSPQPEPLGLMDLASLRHKKYTEDKHSLLKERAALLDDVISLLFFLENLLAIRVQPLVGASLQKGTSHKGDSSRSLFNNFRGHEDDMFKTLLTLCIAGNLPQLLVILTNLVSTDVMAGLAAPLLRLLTALLHTQSLYSISRDTTQPLAFRRIEPPAAVKVPKVKLNIVGTFPASSLDRERTSFTRPSLDVPLSLQPLITTSSTDGHIRMSRYASVHTLPSSPSIMTPGQLSRISTTDMALGDYYLLCRKNAPRRPLGNTFTRLKTVAGSGVIIPGLSDDSSIISDIDSITSSDEEGGPANRERSTSLTSAKTIPVHKIPVTWSYLSHPFVFTPFHGEILMALCRDGCLLTFVTYCMDHISSICQISLGMQQGFSRQLLYTKQHSVETDHQFNNAMFCCAFVLAAQSAAYIIFSTLNLSDTEKMQLLRDDKIFKYIDSSIRVLNSVFGGLQRHSTALSGFNDHNNWYVRDTGLSCFYWITELVYHLGTEPVSSLGKRLALLSAEKNNATLMSTLPLQAQKLAIDALTKRLRSENDQLYKIMPVLQNVSRPLRMSLSCLHTLSHMLETWTPQKGAELRCLCSYAQLLATEDRLHSMLEALSLTAEQTFSVAAGFATKSVTGRILTLDGSTDDTDGGEPVAQFDLNALGDVGSTEIEVCTLGMFIARQISSSAFVNGLLIFTDSMLEKSLFGEGQEEVYSLIFRVLELFTRAGMKDSGHTSAVFGNLESILVLVTLLDKSSVPSHQKLKELVNQILNIVCEPVYFTEESIISLFKRSKIPAHRSLFFRHEAKKLDNILINQHTTGSMYDLRARHAGVTYRKDLNALVINKDLITDAALEEIIGDISVTNLEYAETQQYHQPSSVRANSSVPQVPVLSVHESENDDLSLTSSATHSLTEEDLQSNRNYNQCSLWCDNGFTPDINRLIVDRIEKEMKRGIALEDAMGALMIELGCGFTVAQLIEQWKLLSFKTGHFSKEEDNVIIQYSKKKGGLGSTQITELATILHRKPQAIKKRILKLQANRETKRHAKI</sequence>
<name>E1F5W7_GIAIA</name>
<comment type="caution">
    <text evidence="2">The sequence shown here is derived from an EMBL/GenBank/DDBJ whole genome shotgun (WGS) entry which is preliminary data.</text>
</comment>
<dbReference type="OMA" id="CMDHISS"/>
<evidence type="ECO:0000313" key="2">
    <source>
        <dbReference type="EMBL" id="EFO62138.1"/>
    </source>
</evidence>
<evidence type="ECO:0000256" key="1">
    <source>
        <dbReference type="SAM" id="MobiDB-lite"/>
    </source>
</evidence>
<accession>E1F5W7</accession>
<protein>
    <submittedName>
        <fullName evidence="2">Uncharacterized protein</fullName>
    </submittedName>
</protein>
<dbReference type="OrthoDB" id="10254173at2759"/>
<evidence type="ECO:0000313" key="3">
    <source>
        <dbReference type="Proteomes" id="UP000008974"/>
    </source>
</evidence>